<organism evidence="1 2">
    <name type="scientific">Agathobacter rectalis</name>
    <dbReference type="NCBI Taxonomy" id="39491"/>
    <lineage>
        <taxon>Bacteria</taxon>
        <taxon>Bacillati</taxon>
        <taxon>Bacillota</taxon>
        <taxon>Clostridia</taxon>
        <taxon>Lachnospirales</taxon>
        <taxon>Lachnospiraceae</taxon>
        <taxon>Agathobacter</taxon>
    </lineage>
</organism>
<dbReference type="Proteomes" id="UP000285865">
    <property type="component" value="Unassembled WGS sequence"/>
</dbReference>
<evidence type="ECO:0000313" key="1">
    <source>
        <dbReference type="EMBL" id="RHI16804.1"/>
    </source>
</evidence>
<proteinExistence type="predicted"/>
<dbReference type="AlphaFoldDB" id="A0A414ZHE2"/>
<evidence type="ECO:0008006" key="3">
    <source>
        <dbReference type="Google" id="ProtNLM"/>
    </source>
</evidence>
<accession>A0A414ZHE2</accession>
<dbReference type="RefSeq" id="WP_118258162.1">
    <property type="nucleotide sequence ID" value="NZ_QRKN01000025.1"/>
</dbReference>
<reference evidence="1 2" key="1">
    <citation type="submission" date="2018-08" db="EMBL/GenBank/DDBJ databases">
        <title>A genome reference for cultivated species of the human gut microbiota.</title>
        <authorList>
            <person name="Zou Y."/>
            <person name="Xue W."/>
            <person name="Luo G."/>
        </authorList>
    </citation>
    <scope>NUCLEOTIDE SEQUENCE [LARGE SCALE GENOMIC DNA]</scope>
    <source>
        <strain evidence="1 2">AM16-11</strain>
    </source>
</reference>
<comment type="caution">
    <text evidence="1">The sequence shown here is derived from an EMBL/GenBank/DDBJ whole genome shotgun (WGS) entry which is preliminary data.</text>
</comment>
<gene>
    <name evidence="1" type="ORF">DW172_15910</name>
</gene>
<protein>
    <recommendedName>
        <fullName evidence="3">SGNH/GDSL hydrolase family protein</fullName>
    </recommendedName>
</protein>
<dbReference type="SUPFAM" id="SSF52266">
    <property type="entry name" value="SGNH hydrolase"/>
    <property type="match status" value="1"/>
</dbReference>
<evidence type="ECO:0000313" key="2">
    <source>
        <dbReference type="Proteomes" id="UP000285865"/>
    </source>
</evidence>
<dbReference type="EMBL" id="QRKN01000025">
    <property type="protein sequence ID" value="RHI16804.1"/>
    <property type="molecule type" value="Genomic_DNA"/>
</dbReference>
<sequence length="486" mass="55273">MKEQIKNIFKCVLFLLILLCSLTAINKVLVPKYILKNSTWPTTSSYRQFYKMEPNSIDVLFLGSSVCVNAFIPQEIYNDYGIRSYNLGSEQQSIFLSYYWLKEALRSQKPQVVVLDTKFMWDLHPENPINTTEGLTRKCLDPMHYSDVKKEAVHNLCELDKTQSELSYYLTNIRFHSRWSELAEYDIDSEMVDTSELKGFAPITDNGPEAYTTYEQNDAEITMEFPEVMQEYLDKTVDLCKENGITLILVSLPGNEMNDAANNTYTAYAHEKGIDYYNLCSTSYYNQIGAVLPEESVIGHENIWGAIKTSKFIGGLLSEKYAVNSATDDQYEQTKSFYEEVITSSNLVRITSPVDYLEAINNPNYMVFMAGHGDFNLSDAIKSKMHERGIATDSYEKISFYVALTDGGVIENSSPDEVINYTGSFRDKRSIFTLTSGCQNVVATSVINIEGIDYSKHMTGLNIAVYDMNMKYVIDQVCINGEELTR</sequence>
<name>A0A414ZHE2_9FIRM</name>